<protein>
    <recommendedName>
        <fullName evidence="3">F-type H+-transporting ATPase subunit J</fullName>
    </recommendedName>
</protein>
<evidence type="ECO:0000313" key="2">
    <source>
        <dbReference type="EMBL" id="CDS07576.1"/>
    </source>
</evidence>
<dbReference type="GO" id="GO:0045259">
    <property type="term" value="C:proton-transporting ATP synthase complex"/>
    <property type="evidence" value="ECO:0007669"/>
    <property type="project" value="InterPro"/>
</dbReference>
<dbReference type="PANTHER" id="PTHR28060">
    <property type="entry name" value="ATP SYNTHASE SUBUNIT J, MITOCHONDRIAL"/>
    <property type="match status" value="1"/>
</dbReference>
<organism evidence="2">
    <name type="scientific">Lichtheimia ramosa</name>
    <dbReference type="NCBI Taxonomy" id="688394"/>
    <lineage>
        <taxon>Eukaryota</taxon>
        <taxon>Fungi</taxon>
        <taxon>Fungi incertae sedis</taxon>
        <taxon>Mucoromycota</taxon>
        <taxon>Mucoromycotina</taxon>
        <taxon>Mucoromycetes</taxon>
        <taxon>Mucorales</taxon>
        <taxon>Lichtheimiaceae</taxon>
        <taxon>Lichtheimia</taxon>
    </lineage>
</organism>
<evidence type="ECO:0000256" key="1">
    <source>
        <dbReference type="SAM" id="Phobius"/>
    </source>
</evidence>
<gene>
    <name evidence="2" type="ORF">LRAMOSA01525</name>
</gene>
<dbReference type="OrthoDB" id="5520611at2759"/>
<keyword evidence="1" id="KW-0472">Membrane</keyword>
<evidence type="ECO:0008006" key="3">
    <source>
        <dbReference type="Google" id="ProtNLM"/>
    </source>
</evidence>
<reference evidence="2" key="1">
    <citation type="journal article" date="2014" name="Genome Announc.">
        <title>De novo whole-genome sequence and genome annotation of Lichtheimia ramosa.</title>
        <authorList>
            <person name="Linde J."/>
            <person name="Schwartze V."/>
            <person name="Binder U."/>
            <person name="Lass-Florl C."/>
            <person name="Voigt K."/>
            <person name="Horn F."/>
        </authorList>
    </citation>
    <scope>NUCLEOTIDE SEQUENCE</scope>
    <source>
        <strain evidence="2">JMRC FSU:6197</strain>
    </source>
</reference>
<keyword evidence="1" id="KW-0812">Transmembrane</keyword>
<name>A0A077WIJ8_9FUNG</name>
<dbReference type="AlphaFoldDB" id="A0A077WIJ8"/>
<keyword evidence="1" id="KW-1133">Transmembrane helix</keyword>
<dbReference type="GO" id="GO:0046933">
    <property type="term" value="F:proton-transporting ATP synthase activity, rotational mechanism"/>
    <property type="evidence" value="ECO:0007669"/>
    <property type="project" value="TreeGrafter"/>
</dbReference>
<dbReference type="PANTHER" id="PTHR28060:SF1">
    <property type="entry name" value="ATP SYNTHASE SUBUNIT J, MITOCHONDRIAL"/>
    <property type="match status" value="1"/>
</dbReference>
<dbReference type="InterPro" id="IPR006995">
    <property type="entry name" value="ATP_synth_F0_jsu"/>
</dbReference>
<accession>A0A077WIJ8</accession>
<feature type="transmembrane region" description="Helical" evidence="1">
    <location>
        <begin position="12"/>
        <end position="30"/>
    </location>
</feature>
<dbReference type="Pfam" id="PF04911">
    <property type="entry name" value="ATP-synt_J"/>
    <property type="match status" value="1"/>
</dbReference>
<dbReference type="EMBL" id="LK023324">
    <property type="protein sequence ID" value="CDS07576.1"/>
    <property type="molecule type" value="Genomic_DNA"/>
</dbReference>
<proteinExistence type="predicted"/>
<sequence length="58" mass="6429">MFGMRKFNTPFLRPAAPFIVGGLTVFFLVAKMQTAMINSDEYKNDPRNPALAAGKKAH</sequence>